<dbReference type="GO" id="GO:0098046">
    <property type="term" value="C:type V protein secretion system complex"/>
    <property type="evidence" value="ECO:0007669"/>
    <property type="project" value="TreeGrafter"/>
</dbReference>
<dbReference type="Gene3D" id="2.40.160.50">
    <property type="entry name" value="membrane protein fhac: a member of the omp85/tpsb transporter family"/>
    <property type="match status" value="1"/>
</dbReference>
<dbReference type="Pfam" id="PF03865">
    <property type="entry name" value="ShlB"/>
    <property type="match status" value="1"/>
</dbReference>
<dbReference type="PANTHER" id="PTHR34597">
    <property type="entry name" value="SLR1661 PROTEIN"/>
    <property type="match status" value="1"/>
</dbReference>
<dbReference type="GO" id="GO:0008320">
    <property type="term" value="F:protein transmembrane transporter activity"/>
    <property type="evidence" value="ECO:0007669"/>
    <property type="project" value="TreeGrafter"/>
</dbReference>
<reference evidence="12" key="1">
    <citation type="submission" date="2016-08" db="EMBL/GenBank/DDBJ databases">
        <authorList>
            <person name="Seilhamer J.J."/>
        </authorList>
    </citation>
    <scope>NUCLEOTIDE SEQUENCE</scope>
    <source>
        <strain evidence="12">86</strain>
    </source>
</reference>
<organism evidence="12">
    <name type="scientific">uncultured Sporomusa sp</name>
    <dbReference type="NCBI Taxonomy" id="307249"/>
    <lineage>
        <taxon>Bacteria</taxon>
        <taxon>Bacillati</taxon>
        <taxon>Bacillota</taxon>
        <taxon>Negativicutes</taxon>
        <taxon>Selenomonadales</taxon>
        <taxon>Sporomusaceae</taxon>
        <taxon>Sporomusa</taxon>
        <taxon>environmental samples</taxon>
    </lineage>
</organism>
<dbReference type="InterPro" id="IPR034746">
    <property type="entry name" value="POTRA"/>
</dbReference>
<dbReference type="Pfam" id="PF08479">
    <property type="entry name" value="POTRA_2"/>
    <property type="match status" value="1"/>
</dbReference>
<evidence type="ECO:0000256" key="10">
    <source>
        <dbReference type="SAM" id="SignalP"/>
    </source>
</evidence>
<dbReference type="PROSITE" id="PS51779">
    <property type="entry name" value="POTRA"/>
    <property type="match status" value="1"/>
</dbReference>
<feature type="signal peptide" evidence="10">
    <location>
        <begin position="1"/>
        <end position="23"/>
    </location>
</feature>
<feature type="domain" description="POTRA" evidence="11">
    <location>
        <begin position="80"/>
        <end position="155"/>
    </location>
</feature>
<dbReference type="GO" id="GO:0009279">
    <property type="term" value="C:cell outer membrane"/>
    <property type="evidence" value="ECO:0007669"/>
    <property type="project" value="UniProtKB-SubCell"/>
</dbReference>
<accession>A0A212LMV4</accession>
<keyword evidence="5" id="KW-0812">Transmembrane</keyword>
<keyword evidence="10" id="KW-0732">Signal</keyword>
<evidence type="ECO:0000256" key="3">
    <source>
        <dbReference type="ARBA" id="ARBA00022448"/>
    </source>
</evidence>
<dbReference type="RefSeq" id="WP_288183284.1">
    <property type="nucleotide sequence ID" value="NZ_LT608335.1"/>
</dbReference>
<evidence type="ECO:0000256" key="7">
    <source>
        <dbReference type="ARBA" id="ARBA00023136"/>
    </source>
</evidence>
<gene>
    <name evidence="12" type="ORF">KL86SPO_20279</name>
</gene>
<dbReference type="InterPro" id="IPR051544">
    <property type="entry name" value="TPS_OM_transporter"/>
</dbReference>
<dbReference type="GO" id="GO:0046819">
    <property type="term" value="P:protein secretion by the type V secretion system"/>
    <property type="evidence" value="ECO:0007669"/>
    <property type="project" value="TreeGrafter"/>
</dbReference>
<feature type="chain" id="PRO_5012216922" evidence="10">
    <location>
        <begin position="24"/>
        <end position="546"/>
    </location>
</feature>
<feature type="region of interest" description="Disordered" evidence="9">
    <location>
        <begin position="54"/>
        <end position="73"/>
    </location>
</feature>
<evidence type="ECO:0000256" key="8">
    <source>
        <dbReference type="ARBA" id="ARBA00023237"/>
    </source>
</evidence>
<evidence type="ECO:0000259" key="11">
    <source>
        <dbReference type="PROSITE" id="PS51779"/>
    </source>
</evidence>
<dbReference type="InterPro" id="IPR013686">
    <property type="entry name" value="Polypept-transport_assoc_ShlB"/>
</dbReference>
<keyword evidence="6" id="KW-0653">Protein transport</keyword>
<dbReference type="AlphaFoldDB" id="A0A212LMV4"/>
<evidence type="ECO:0000256" key="1">
    <source>
        <dbReference type="ARBA" id="ARBA00004442"/>
    </source>
</evidence>
<keyword evidence="8" id="KW-0998">Cell outer membrane</keyword>
<keyword evidence="3" id="KW-0813">Transport</keyword>
<keyword evidence="7" id="KW-0472">Membrane</keyword>
<dbReference type="EMBL" id="FMJE01000002">
    <property type="protein sequence ID" value="SCM78864.1"/>
    <property type="molecule type" value="Genomic_DNA"/>
</dbReference>
<protein>
    <submittedName>
        <fullName evidence="12">Polypeptide-transport-associated domain protein ShlB-type</fullName>
    </submittedName>
</protein>
<evidence type="ECO:0000313" key="12">
    <source>
        <dbReference type="EMBL" id="SCM78864.1"/>
    </source>
</evidence>
<evidence type="ECO:0000256" key="9">
    <source>
        <dbReference type="SAM" id="MobiDB-lite"/>
    </source>
</evidence>
<sequence length="546" mass="60792">MKQRILPVMVIFIGFSLANCAYATSLDKGSDAGVILNQSRDFFRRQEINQELEAEKNRQRDGAEVEDRKPVEDSGEELHFELKSIEFTPSKILTSEQLTAIIEPYLGKSISLKDLYAIVDAVNAVYRDQGYVTCRAGLPPQTVTGGVVKIELLEGSVGQVEIQNNADTAEQYIKNRLPLTSGDIVSLHELNRSLLWFNGTNDVQLRIRLKAGAEPGTTDYVITAYEPRREQVSLFADNAGSETSGLWRQGASYSNRSVSGQRDQLVLGYMRSKGTDSGSFSYSLPVSDKGTRLGVSYSANSVKIVKGALRELDTRGHSSFYGLSLSQPLSVSKERKVEAGLDWSRQNSQTDFLGQRWVDDDIERYNLSLTVTDYGQRQVLYQRHNYSFGTWRDISDAEKHYGKYQFSGIGQMVYGGGQILTIRLSAQLSGSNYLPSAEQFYLGGVYSVRGYRENLIGADNGYSLSLEYAIPEQRNREIFVFLDGGRVSGDNAFDDHILAAAGCGYRINFDKDLSASLTLGLPLRKSINGEQISKTRLHVMMNGQFK</sequence>
<evidence type="ECO:0000256" key="4">
    <source>
        <dbReference type="ARBA" id="ARBA00022452"/>
    </source>
</evidence>
<keyword evidence="4" id="KW-1134">Transmembrane beta strand</keyword>
<name>A0A212LMV4_9FIRM</name>
<dbReference type="Gene3D" id="3.10.20.310">
    <property type="entry name" value="membrane protein fhac"/>
    <property type="match status" value="1"/>
</dbReference>
<dbReference type="PANTHER" id="PTHR34597:SF1">
    <property type="entry name" value="HEME_HEMOPEXIN TRANSPORTER PROTEIN HUXB"/>
    <property type="match status" value="1"/>
</dbReference>
<comment type="similarity">
    <text evidence="2">Belongs to the TPS (TC 1.B.20) family.</text>
</comment>
<proteinExistence type="inferred from homology"/>
<evidence type="ECO:0000256" key="5">
    <source>
        <dbReference type="ARBA" id="ARBA00022692"/>
    </source>
</evidence>
<dbReference type="InterPro" id="IPR005565">
    <property type="entry name" value="Hemolysn_activator_HlyB_C"/>
</dbReference>
<comment type="subcellular location">
    <subcellularLocation>
        <location evidence="1">Cell outer membrane</location>
    </subcellularLocation>
</comment>
<evidence type="ECO:0000256" key="2">
    <source>
        <dbReference type="ARBA" id="ARBA00009055"/>
    </source>
</evidence>
<evidence type="ECO:0000256" key="6">
    <source>
        <dbReference type="ARBA" id="ARBA00022927"/>
    </source>
</evidence>